<protein>
    <submittedName>
        <fullName evidence="2">WXG100 family type VII secretion target</fullName>
    </submittedName>
</protein>
<dbReference type="Pfam" id="PF06013">
    <property type="entry name" value="WXG100"/>
    <property type="match status" value="1"/>
</dbReference>
<dbReference type="EMBL" id="JBHTIL010000001">
    <property type="protein sequence ID" value="MFD0926511.1"/>
    <property type="molecule type" value="Genomic_DNA"/>
</dbReference>
<accession>A0ABW3G719</accession>
<dbReference type="Proteomes" id="UP001597068">
    <property type="component" value="Unassembled WGS sequence"/>
</dbReference>
<dbReference type="Gene3D" id="1.10.287.1060">
    <property type="entry name" value="ESAT-6-like"/>
    <property type="match status" value="1"/>
</dbReference>
<reference evidence="3" key="1">
    <citation type="journal article" date="2019" name="Int. J. Syst. Evol. Microbiol.">
        <title>The Global Catalogue of Microorganisms (GCM) 10K type strain sequencing project: providing services to taxonomists for standard genome sequencing and annotation.</title>
        <authorList>
            <consortium name="The Broad Institute Genomics Platform"/>
            <consortium name="The Broad Institute Genome Sequencing Center for Infectious Disease"/>
            <person name="Wu L."/>
            <person name="Ma J."/>
        </authorList>
    </citation>
    <scope>NUCLEOTIDE SEQUENCE [LARGE SCALE GENOMIC DNA]</scope>
    <source>
        <strain evidence="3">CCUG 50873</strain>
    </source>
</reference>
<gene>
    <name evidence="2" type="ORF">ACFQ04_12275</name>
</gene>
<proteinExistence type="predicted"/>
<evidence type="ECO:0000313" key="3">
    <source>
        <dbReference type="Proteomes" id="UP001597068"/>
    </source>
</evidence>
<name>A0ABW3G719_9NOCA</name>
<keyword evidence="3" id="KW-1185">Reference proteome</keyword>
<comment type="caution">
    <text evidence="2">The sequence shown here is derived from an EMBL/GenBank/DDBJ whole genome shotgun (WGS) entry which is preliminary data.</text>
</comment>
<dbReference type="RefSeq" id="WP_253645617.1">
    <property type="nucleotide sequence ID" value="NZ_BAAAMO010000002.1"/>
</dbReference>
<evidence type="ECO:0000256" key="1">
    <source>
        <dbReference type="SAM" id="MobiDB-lite"/>
    </source>
</evidence>
<sequence>MDGDDKLTVRSSDLFQAAGQVREARDAIHNAASAAYGQFRSETKGWIGDSKRALEKAVAELEAHSKSMTNELEERAGRIDYAGREYAATERRNAERLRASGRSSGPGLNMDH</sequence>
<organism evidence="2 3">
    <name type="scientific">Williamsia deligens</name>
    <dbReference type="NCBI Taxonomy" id="321325"/>
    <lineage>
        <taxon>Bacteria</taxon>
        <taxon>Bacillati</taxon>
        <taxon>Actinomycetota</taxon>
        <taxon>Actinomycetes</taxon>
        <taxon>Mycobacteriales</taxon>
        <taxon>Nocardiaceae</taxon>
        <taxon>Williamsia</taxon>
    </lineage>
</organism>
<evidence type="ECO:0000313" key="2">
    <source>
        <dbReference type="EMBL" id="MFD0926511.1"/>
    </source>
</evidence>
<dbReference type="InterPro" id="IPR036689">
    <property type="entry name" value="ESAT-6-like_sf"/>
</dbReference>
<dbReference type="SUPFAM" id="SSF140453">
    <property type="entry name" value="EsxAB dimer-like"/>
    <property type="match status" value="1"/>
</dbReference>
<feature type="region of interest" description="Disordered" evidence="1">
    <location>
        <begin position="92"/>
        <end position="112"/>
    </location>
</feature>
<dbReference type="InterPro" id="IPR010310">
    <property type="entry name" value="T7SS_ESAT-6-like"/>
</dbReference>